<dbReference type="PANTHER" id="PTHR34835:SF34">
    <property type="entry name" value="OS08G0555500 PROTEIN"/>
    <property type="match status" value="1"/>
</dbReference>
<dbReference type="EMBL" id="CAJGYO010000019">
    <property type="protein sequence ID" value="CAD6338936.1"/>
    <property type="molecule type" value="Genomic_DNA"/>
</dbReference>
<comment type="caution">
    <text evidence="2">The sequence shown here is derived from an EMBL/GenBank/DDBJ whole genome shotgun (WGS) entry which is preliminary data.</text>
</comment>
<organism evidence="2 3">
    <name type="scientific">Miscanthus lutarioriparius</name>
    <dbReference type="NCBI Taxonomy" id="422564"/>
    <lineage>
        <taxon>Eukaryota</taxon>
        <taxon>Viridiplantae</taxon>
        <taxon>Streptophyta</taxon>
        <taxon>Embryophyta</taxon>
        <taxon>Tracheophyta</taxon>
        <taxon>Spermatophyta</taxon>
        <taxon>Magnoliopsida</taxon>
        <taxon>Liliopsida</taxon>
        <taxon>Poales</taxon>
        <taxon>Poaceae</taxon>
        <taxon>PACMAD clade</taxon>
        <taxon>Panicoideae</taxon>
        <taxon>Andropogonodae</taxon>
        <taxon>Andropogoneae</taxon>
        <taxon>Saccharinae</taxon>
        <taxon>Miscanthus</taxon>
    </lineage>
</organism>
<dbReference type="OrthoDB" id="695768at2759"/>
<dbReference type="InterPro" id="IPR019557">
    <property type="entry name" value="AminoTfrase-like_pln_mobile"/>
</dbReference>
<keyword evidence="3" id="KW-1185">Reference proteome</keyword>
<reference evidence="2" key="1">
    <citation type="submission" date="2020-10" db="EMBL/GenBank/DDBJ databases">
        <authorList>
            <person name="Han B."/>
            <person name="Lu T."/>
            <person name="Zhao Q."/>
            <person name="Huang X."/>
            <person name="Zhao Y."/>
        </authorList>
    </citation>
    <scope>NUCLEOTIDE SEQUENCE</scope>
</reference>
<dbReference type="AlphaFoldDB" id="A0A811SD74"/>
<dbReference type="Pfam" id="PF10536">
    <property type="entry name" value="PMD"/>
    <property type="match status" value="1"/>
</dbReference>
<sequence>MAAARPLSESEDCAKLLVLVNSTNVRILICYHVDKYVKETMRSEEKIVNARVYKRYADARHKLKLSRLEQMISTSKTSDDDFQCAFVLFTIGVILAPTTQTHVHWSYIQVIREVSVIPKLNWGQFTLTHILDSCHNYKTCTQATLLGNLALLQFWYWEHIIAASKYGVKYDKSIQPPLIVFWNETNAIAHRMVF</sequence>
<feature type="domain" description="Aminotransferase-like plant mobile" evidence="1">
    <location>
        <begin position="39"/>
        <end position="186"/>
    </location>
</feature>
<protein>
    <recommendedName>
        <fullName evidence="1">Aminotransferase-like plant mobile domain-containing protein</fullName>
    </recommendedName>
</protein>
<evidence type="ECO:0000313" key="3">
    <source>
        <dbReference type="Proteomes" id="UP000604825"/>
    </source>
</evidence>
<name>A0A811SD74_9POAL</name>
<proteinExistence type="predicted"/>
<gene>
    <name evidence="2" type="ORF">NCGR_LOCUS63034</name>
</gene>
<evidence type="ECO:0000259" key="1">
    <source>
        <dbReference type="Pfam" id="PF10536"/>
    </source>
</evidence>
<accession>A0A811SD74</accession>
<dbReference type="Proteomes" id="UP000604825">
    <property type="component" value="Unassembled WGS sequence"/>
</dbReference>
<evidence type="ECO:0000313" key="2">
    <source>
        <dbReference type="EMBL" id="CAD6338936.1"/>
    </source>
</evidence>
<dbReference type="PANTHER" id="PTHR34835">
    <property type="entry name" value="OS07G0283600 PROTEIN-RELATED"/>
    <property type="match status" value="1"/>
</dbReference>